<keyword evidence="4" id="KW-1185">Reference proteome</keyword>
<feature type="domain" description="YagK/YfjJ C-terminal" evidence="2">
    <location>
        <begin position="27"/>
        <end position="178"/>
    </location>
</feature>
<accession>A0ABY9R7D9</accession>
<dbReference type="Pfam" id="PF11726">
    <property type="entry name" value="YagK_YfjJ_C"/>
    <property type="match status" value="1"/>
</dbReference>
<feature type="region of interest" description="Disordered" evidence="1">
    <location>
        <begin position="177"/>
        <end position="197"/>
    </location>
</feature>
<dbReference type="Proteomes" id="UP001180616">
    <property type="component" value="Chromosome"/>
</dbReference>
<evidence type="ECO:0000256" key="1">
    <source>
        <dbReference type="SAM" id="MobiDB-lite"/>
    </source>
</evidence>
<evidence type="ECO:0000259" key="2">
    <source>
        <dbReference type="Pfam" id="PF11726"/>
    </source>
</evidence>
<gene>
    <name evidence="3" type="ORF">KPS_001581</name>
</gene>
<sequence>MPHDTKAGPIIESIMDKYHAALEQSLADHSKVMQVRLDLRYPENGYATPDSKHIHDFSYNLKRSIARQKFAGDHDPAPKFLWVREQNGGEHPHYHALLLVNGNALNNAHSIFEKADRLWGRALGVDPTGLVHHCDKDRHRHKQENGIMIRRGSPDEAAQRAKCEQQASYLAKAYSKDTRPKGAWTCGGTRISKEEGK</sequence>
<evidence type="ECO:0000313" key="4">
    <source>
        <dbReference type="Proteomes" id="UP001180616"/>
    </source>
</evidence>
<protein>
    <submittedName>
        <fullName evidence="3">Inovirus Gp2 family protein</fullName>
    </submittedName>
</protein>
<dbReference type="EMBL" id="CP133659">
    <property type="protein sequence ID" value="WMW66948.1"/>
    <property type="molecule type" value="Genomic_DNA"/>
</dbReference>
<dbReference type="InterPro" id="IPR057271">
    <property type="entry name" value="YagK_YfjJ_C"/>
</dbReference>
<reference evidence="3" key="1">
    <citation type="submission" date="2023-09" db="EMBL/GenBank/DDBJ databases">
        <authorList>
            <consortium name="CW5 consortium"/>
            <person name="Lu C.-W."/>
        </authorList>
    </citation>
    <scope>NUCLEOTIDE SEQUENCE</scope>
    <source>
        <strain evidence="3">KPS</strain>
    </source>
</reference>
<dbReference type="RefSeq" id="WP_309542800.1">
    <property type="nucleotide sequence ID" value="NZ_CP133659.1"/>
</dbReference>
<name>A0ABY9R7D9_9BACT</name>
<proteinExistence type="predicted"/>
<organism evidence="3 4">
    <name type="scientific">Nitratidesulfovibrio liaohensis</name>
    <dbReference type="NCBI Taxonomy" id="2604158"/>
    <lineage>
        <taxon>Bacteria</taxon>
        <taxon>Pseudomonadati</taxon>
        <taxon>Thermodesulfobacteriota</taxon>
        <taxon>Desulfovibrionia</taxon>
        <taxon>Desulfovibrionales</taxon>
        <taxon>Desulfovibrionaceae</taxon>
        <taxon>Nitratidesulfovibrio</taxon>
    </lineage>
</organism>
<evidence type="ECO:0000313" key="3">
    <source>
        <dbReference type="EMBL" id="WMW66948.1"/>
    </source>
</evidence>